<dbReference type="InterPro" id="IPR013154">
    <property type="entry name" value="ADH-like_N"/>
</dbReference>
<reference evidence="9 10" key="1">
    <citation type="submission" date="2018-08" db="EMBL/GenBank/DDBJ databases">
        <title>Actinomadura jelena sp. nov., a novel Actinomycete isolated from soil in Chad.</title>
        <authorList>
            <person name="Shi L."/>
        </authorList>
    </citation>
    <scope>NUCLEOTIDE SEQUENCE [LARGE SCALE GENOMIC DNA]</scope>
    <source>
        <strain evidence="9 10">NEAU-G17</strain>
    </source>
</reference>
<dbReference type="OrthoDB" id="334894at2"/>
<dbReference type="Pfam" id="PF08240">
    <property type="entry name" value="ADH_N"/>
    <property type="match status" value="1"/>
</dbReference>
<dbReference type="EMBL" id="QURH01000917">
    <property type="protein sequence ID" value="RFU37814.1"/>
    <property type="molecule type" value="Genomic_DNA"/>
</dbReference>
<keyword evidence="5" id="KW-0560">Oxidoreductase</keyword>
<comment type="cofactor">
    <cofactor evidence="1 7">
        <name>Zn(2+)</name>
        <dbReference type="ChEBI" id="CHEBI:29105"/>
    </cofactor>
</comment>
<dbReference type="InterPro" id="IPR013149">
    <property type="entry name" value="ADH-like_C"/>
</dbReference>
<evidence type="ECO:0000313" key="9">
    <source>
        <dbReference type="EMBL" id="RFU37814.1"/>
    </source>
</evidence>
<evidence type="ECO:0000256" key="2">
    <source>
        <dbReference type="ARBA" id="ARBA00008072"/>
    </source>
</evidence>
<dbReference type="GO" id="GO:0008270">
    <property type="term" value="F:zinc ion binding"/>
    <property type="evidence" value="ECO:0007669"/>
    <property type="project" value="InterPro"/>
</dbReference>
<feature type="domain" description="Enoyl reductase (ER)" evidence="8">
    <location>
        <begin position="10"/>
        <end position="362"/>
    </location>
</feature>
<gene>
    <name evidence="9" type="ORF">DZF91_30940</name>
</gene>
<accession>A0A372JDA9</accession>
<evidence type="ECO:0000256" key="3">
    <source>
        <dbReference type="ARBA" id="ARBA00022723"/>
    </source>
</evidence>
<protein>
    <submittedName>
        <fullName evidence="9">Alcohol dehydrogenase</fullName>
    </submittedName>
</protein>
<dbReference type="InterPro" id="IPR036291">
    <property type="entry name" value="NAD(P)-bd_dom_sf"/>
</dbReference>
<dbReference type="GO" id="GO:0005829">
    <property type="term" value="C:cytosol"/>
    <property type="evidence" value="ECO:0007669"/>
    <property type="project" value="TreeGrafter"/>
</dbReference>
<dbReference type="SMART" id="SM00829">
    <property type="entry name" value="PKS_ER"/>
    <property type="match status" value="1"/>
</dbReference>
<dbReference type="PANTHER" id="PTHR43880">
    <property type="entry name" value="ALCOHOL DEHYDROGENASE"/>
    <property type="match status" value="1"/>
</dbReference>
<dbReference type="Gene3D" id="3.90.180.10">
    <property type="entry name" value="Medium-chain alcohol dehydrogenases, catalytic domain"/>
    <property type="match status" value="1"/>
</dbReference>
<evidence type="ECO:0000256" key="7">
    <source>
        <dbReference type="RuleBase" id="RU361277"/>
    </source>
</evidence>
<dbReference type="AlphaFoldDB" id="A0A372JDA9"/>
<dbReference type="Gene3D" id="3.40.50.720">
    <property type="entry name" value="NAD(P)-binding Rossmann-like Domain"/>
    <property type="match status" value="1"/>
</dbReference>
<evidence type="ECO:0000256" key="6">
    <source>
        <dbReference type="ARBA" id="ARBA00023027"/>
    </source>
</evidence>
<evidence type="ECO:0000256" key="1">
    <source>
        <dbReference type="ARBA" id="ARBA00001947"/>
    </source>
</evidence>
<dbReference type="PANTHER" id="PTHR43880:SF12">
    <property type="entry name" value="ALCOHOL DEHYDROGENASE CLASS-3"/>
    <property type="match status" value="1"/>
</dbReference>
<proteinExistence type="inferred from homology"/>
<dbReference type="InterPro" id="IPR002328">
    <property type="entry name" value="ADH_Zn_CS"/>
</dbReference>
<dbReference type="SUPFAM" id="SSF50129">
    <property type="entry name" value="GroES-like"/>
    <property type="match status" value="2"/>
</dbReference>
<comment type="caution">
    <text evidence="9">The sequence shown here is derived from an EMBL/GenBank/DDBJ whole genome shotgun (WGS) entry which is preliminary data.</text>
</comment>
<dbReference type="Proteomes" id="UP000261811">
    <property type="component" value="Unassembled WGS sequence"/>
</dbReference>
<evidence type="ECO:0000256" key="4">
    <source>
        <dbReference type="ARBA" id="ARBA00022833"/>
    </source>
</evidence>
<name>A0A372JDA9_9ACTN</name>
<dbReference type="InterPro" id="IPR011032">
    <property type="entry name" value="GroES-like_sf"/>
</dbReference>
<dbReference type="PROSITE" id="PS00059">
    <property type="entry name" value="ADH_ZINC"/>
    <property type="match status" value="1"/>
</dbReference>
<comment type="similarity">
    <text evidence="2 7">Belongs to the zinc-containing alcohol dehydrogenase family.</text>
</comment>
<dbReference type="SUPFAM" id="SSF51735">
    <property type="entry name" value="NAD(P)-binding Rossmann-fold domains"/>
    <property type="match status" value="1"/>
</dbReference>
<keyword evidence="10" id="KW-1185">Reference proteome</keyword>
<dbReference type="RefSeq" id="WP_117360620.1">
    <property type="nucleotide sequence ID" value="NZ_QURH01000917.1"/>
</dbReference>
<dbReference type="GO" id="GO:0051903">
    <property type="term" value="F:S-(hydroxymethyl)glutathione dehydrogenase [NAD(P)+] activity"/>
    <property type="evidence" value="ECO:0007669"/>
    <property type="project" value="TreeGrafter"/>
</dbReference>
<evidence type="ECO:0000259" key="8">
    <source>
        <dbReference type="SMART" id="SM00829"/>
    </source>
</evidence>
<evidence type="ECO:0000313" key="10">
    <source>
        <dbReference type="Proteomes" id="UP000261811"/>
    </source>
</evidence>
<sequence>MRAAVLREFGAPLEIADVAVAAPRAGEVAVRIAASGVCGSDLKALDGTSPVVRHLPCVLGHESAGVVTEVGPGVAGVRPGDHVVIAMNGPCGRCRACVRGRAFLCSGSTRMSAIMGVFPDGSTRLSLDGEAVRPYIGIGAFAERAVVPEAMCVKVAADAPLDLLALTACGVVTGYGAVMNTARVEAGASVLVVGCGGVGLNVVQSAVLAGATTVIAADVVDSKLRLAEQFGATHTLLADDLPKQVGEIVRGGAEYAFDVTGVTEVLAKAFAATRPGGTTVMVGSPAAGRDLRIPAGLLFGSRRLAGTQGGDAVPARDLPILADLYRSGRLNLDGLVSERVPLERVNEAVAHVRSGAVARSVIVFD</sequence>
<dbReference type="GO" id="GO:0046294">
    <property type="term" value="P:formaldehyde catabolic process"/>
    <property type="evidence" value="ECO:0007669"/>
    <property type="project" value="TreeGrafter"/>
</dbReference>
<dbReference type="Pfam" id="PF00107">
    <property type="entry name" value="ADH_zinc_N"/>
    <property type="match status" value="1"/>
</dbReference>
<keyword evidence="4 7" id="KW-0862">Zinc</keyword>
<dbReference type="FunFam" id="3.40.50.720:FF:000003">
    <property type="entry name" value="S-(hydroxymethyl)glutathione dehydrogenase"/>
    <property type="match status" value="1"/>
</dbReference>
<dbReference type="InterPro" id="IPR020843">
    <property type="entry name" value="ER"/>
</dbReference>
<keyword evidence="6" id="KW-0520">NAD</keyword>
<organism evidence="9 10">
    <name type="scientific">Actinomadura logoneensis</name>
    <dbReference type="NCBI Taxonomy" id="2293572"/>
    <lineage>
        <taxon>Bacteria</taxon>
        <taxon>Bacillati</taxon>
        <taxon>Actinomycetota</taxon>
        <taxon>Actinomycetes</taxon>
        <taxon>Streptosporangiales</taxon>
        <taxon>Thermomonosporaceae</taxon>
        <taxon>Actinomadura</taxon>
    </lineage>
</organism>
<evidence type="ECO:0000256" key="5">
    <source>
        <dbReference type="ARBA" id="ARBA00023002"/>
    </source>
</evidence>
<keyword evidence="3 7" id="KW-0479">Metal-binding</keyword>